<feature type="domain" description="PepSY" evidence="2">
    <location>
        <begin position="102"/>
        <end position="157"/>
    </location>
</feature>
<dbReference type="Gene3D" id="3.10.450.40">
    <property type="match status" value="1"/>
</dbReference>
<protein>
    <submittedName>
        <fullName evidence="3">PepSY domain-containing protein</fullName>
    </submittedName>
</protein>
<feature type="domain" description="PepSY" evidence="2">
    <location>
        <begin position="46"/>
        <end position="86"/>
    </location>
</feature>
<gene>
    <name evidence="3" type="ORF">JFL43_11775</name>
</gene>
<dbReference type="EMBL" id="JAEOAH010000015">
    <property type="protein sequence ID" value="MBK3495518.1"/>
    <property type="molecule type" value="Genomic_DNA"/>
</dbReference>
<dbReference type="InterPro" id="IPR025711">
    <property type="entry name" value="PepSY"/>
</dbReference>
<dbReference type="RefSeq" id="WP_200749195.1">
    <property type="nucleotide sequence ID" value="NZ_JAEOAH010000015.1"/>
</dbReference>
<proteinExistence type="predicted"/>
<keyword evidence="4" id="KW-1185">Reference proteome</keyword>
<evidence type="ECO:0000256" key="1">
    <source>
        <dbReference type="SAM" id="Phobius"/>
    </source>
</evidence>
<feature type="transmembrane region" description="Helical" evidence="1">
    <location>
        <begin position="7"/>
        <end position="27"/>
    </location>
</feature>
<dbReference type="Pfam" id="PF03413">
    <property type="entry name" value="PepSY"/>
    <property type="match status" value="2"/>
</dbReference>
<keyword evidence="1" id="KW-0812">Transmembrane</keyword>
<organism evidence="3 4">
    <name type="scientific">Viridibacillus soli</name>
    <dbReference type="NCBI Taxonomy" id="2798301"/>
    <lineage>
        <taxon>Bacteria</taxon>
        <taxon>Bacillati</taxon>
        <taxon>Bacillota</taxon>
        <taxon>Bacilli</taxon>
        <taxon>Bacillales</taxon>
        <taxon>Caryophanaceae</taxon>
        <taxon>Viridibacillus</taxon>
    </lineage>
</organism>
<evidence type="ECO:0000313" key="4">
    <source>
        <dbReference type="Proteomes" id="UP000618943"/>
    </source>
</evidence>
<dbReference type="Proteomes" id="UP000618943">
    <property type="component" value="Unassembled WGS sequence"/>
</dbReference>
<keyword evidence="1" id="KW-1133">Transmembrane helix</keyword>
<sequence>MHIREKLPILFIVSLIIIAGILSIAIWKKLTNETPQTTAEIVKNIETMYGGEIIFFLAEDDQYKVQLQRNNAIYNLKIDPYSGKVLQMKQEKMDVTEKAEYLSETEIRKIVKEQYKGKIEKMTLNTQKEEPVYQIEIVNNKKETNLLIDALSGEVLSEIQAGVEQDSSIKSK</sequence>
<comment type="caution">
    <text evidence="3">The sequence shown here is derived from an EMBL/GenBank/DDBJ whole genome shotgun (WGS) entry which is preliminary data.</text>
</comment>
<name>A0ABS1H7W8_9BACL</name>
<evidence type="ECO:0000313" key="3">
    <source>
        <dbReference type="EMBL" id="MBK3495518.1"/>
    </source>
</evidence>
<accession>A0ABS1H7W8</accession>
<evidence type="ECO:0000259" key="2">
    <source>
        <dbReference type="Pfam" id="PF03413"/>
    </source>
</evidence>
<keyword evidence="1" id="KW-0472">Membrane</keyword>
<reference evidence="3 4" key="1">
    <citation type="submission" date="2020-12" db="EMBL/GenBank/DDBJ databases">
        <title>YIM B01967 draft genome.</title>
        <authorList>
            <person name="Yan X."/>
        </authorList>
    </citation>
    <scope>NUCLEOTIDE SEQUENCE [LARGE SCALE GENOMIC DNA]</scope>
    <source>
        <strain evidence="3 4">YIM B01967</strain>
    </source>
</reference>